<evidence type="ECO:0000256" key="4">
    <source>
        <dbReference type="ARBA" id="ARBA00022692"/>
    </source>
</evidence>
<dbReference type="GO" id="GO:0005536">
    <property type="term" value="F:D-glucose binding"/>
    <property type="evidence" value="ECO:0007669"/>
    <property type="project" value="UniProtKB-ARBA"/>
</dbReference>
<evidence type="ECO:0000256" key="9">
    <source>
        <dbReference type="RuleBase" id="RU003346"/>
    </source>
</evidence>
<evidence type="ECO:0000256" key="1">
    <source>
        <dbReference type="ARBA" id="ARBA00004141"/>
    </source>
</evidence>
<keyword evidence="6 10" id="KW-0472">Membrane</keyword>
<dbReference type="SUPFAM" id="SSF103473">
    <property type="entry name" value="MFS general substrate transporter"/>
    <property type="match status" value="1"/>
</dbReference>
<dbReference type="Gene3D" id="1.20.1250.20">
    <property type="entry name" value="MFS general substrate transporter like domains"/>
    <property type="match status" value="1"/>
</dbReference>
<dbReference type="FunFam" id="1.20.1250.20:FF:000115">
    <property type="entry name" value="High-affinity glucose transporter"/>
    <property type="match status" value="1"/>
</dbReference>
<comment type="catalytic activity">
    <reaction evidence="8">
        <text>myo-inositol(out) + H(+)(out) = myo-inositol(in) + H(+)(in)</text>
        <dbReference type="Rhea" id="RHEA:60364"/>
        <dbReference type="ChEBI" id="CHEBI:15378"/>
        <dbReference type="ChEBI" id="CHEBI:17268"/>
    </reaction>
</comment>
<dbReference type="InterPro" id="IPR005828">
    <property type="entry name" value="MFS_sugar_transport-like"/>
</dbReference>
<dbReference type="InterPro" id="IPR050360">
    <property type="entry name" value="MFS_Sugar_Transporters"/>
</dbReference>
<dbReference type="CDD" id="cd17356">
    <property type="entry name" value="MFS_HXT"/>
    <property type="match status" value="1"/>
</dbReference>
<dbReference type="EMBL" id="ML769481">
    <property type="protein sequence ID" value="KAE9398530.1"/>
    <property type="molecule type" value="Genomic_DNA"/>
</dbReference>
<keyword evidence="7" id="KW-0325">Glycoprotein</keyword>
<feature type="transmembrane region" description="Helical" evidence="10">
    <location>
        <begin position="160"/>
        <end position="179"/>
    </location>
</feature>
<evidence type="ECO:0000256" key="3">
    <source>
        <dbReference type="ARBA" id="ARBA00022448"/>
    </source>
</evidence>
<evidence type="ECO:0000256" key="6">
    <source>
        <dbReference type="ARBA" id="ARBA00023136"/>
    </source>
</evidence>
<keyword evidence="4 10" id="KW-0812">Transmembrane</keyword>
<evidence type="ECO:0000313" key="12">
    <source>
        <dbReference type="EMBL" id="KAE9398530.1"/>
    </source>
</evidence>
<feature type="transmembrane region" description="Helical" evidence="10">
    <location>
        <begin position="126"/>
        <end position="148"/>
    </location>
</feature>
<feature type="domain" description="Major facilitator superfamily (MFS) profile" evidence="11">
    <location>
        <begin position="24"/>
        <end position="474"/>
    </location>
</feature>
<protein>
    <submittedName>
        <fullName evidence="12">MFS monosaccharide transporter</fullName>
    </submittedName>
</protein>
<feature type="transmembrane region" description="Helical" evidence="10">
    <location>
        <begin position="66"/>
        <end position="90"/>
    </location>
</feature>
<dbReference type="PANTHER" id="PTHR48022">
    <property type="entry name" value="PLASTIDIC GLUCOSE TRANSPORTER 4"/>
    <property type="match status" value="1"/>
</dbReference>
<comment type="similarity">
    <text evidence="2 9">Belongs to the major facilitator superfamily. Sugar transporter (TC 2.A.1.1) family.</text>
</comment>
<feature type="transmembrane region" description="Helical" evidence="10">
    <location>
        <begin position="347"/>
        <end position="367"/>
    </location>
</feature>
<organism evidence="12 13">
    <name type="scientific">Gymnopus androsaceus JB14</name>
    <dbReference type="NCBI Taxonomy" id="1447944"/>
    <lineage>
        <taxon>Eukaryota</taxon>
        <taxon>Fungi</taxon>
        <taxon>Dikarya</taxon>
        <taxon>Basidiomycota</taxon>
        <taxon>Agaricomycotina</taxon>
        <taxon>Agaricomycetes</taxon>
        <taxon>Agaricomycetidae</taxon>
        <taxon>Agaricales</taxon>
        <taxon>Marasmiineae</taxon>
        <taxon>Omphalotaceae</taxon>
        <taxon>Gymnopus</taxon>
    </lineage>
</organism>
<dbReference type="Proteomes" id="UP000799118">
    <property type="component" value="Unassembled WGS sequence"/>
</dbReference>
<dbReference type="AlphaFoldDB" id="A0A6A4HLE2"/>
<dbReference type="PRINTS" id="PR00171">
    <property type="entry name" value="SUGRTRNSPORT"/>
</dbReference>
<dbReference type="PROSITE" id="PS00217">
    <property type="entry name" value="SUGAR_TRANSPORT_2"/>
    <property type="match status" value="1"/>
</dbReference>
<evidence type="ECO:0000259" key="11">
    <source>
        <dbReference type="PROSITE" id="PS50850"/>
    </source>
</evidence>
<gene>
    <name evidence="12" type="ORF">BT96DRAFT_1020059</name>
</gene>
<feature type="transmembrane region" description="Helical" evidence="10">
    <location>
        <begin position="452"/>
        <end position="470"/>
    </location>
</feature>
<proteinExistence type="inferred from homology"/>
<dbReference type="Pfam" id="PF00083">
    <property type="entry name" value="Sugar_tr"/>
    <property type="match status" value="1"/>
</dbReference>
<accession>A0A6A4HLE2</accession>
<dbReference type="PROSITE" id="PS00216">
    <property type="entry name" value="SUGAR_TRANSPORT_1"/>
    <property type="match status" value="2"/>
</dbReference>
<keyword evidence="13" id="KW-1185">Reference proteome</keyword>
<dbReference type="GO" id="GO:0005351">
    <property type="term" value="F:carbohydrate:proton symporter activity"/>
    <property type="evidence" value="ECO:0007669"/>
    <property type="project" value="TreeGrafter"/>
</dbReference>
<sequence length="533" mass="57519">MAVVGSLSNDGSSVPKNKFAAIAITTFAAFGGILYGYDTGIISGIVAMDDWLKTFGYATGDPTKPYAITTSTDSLVVSILSAGTFFGALASAPLSDFLGRRWSLVVACLLFSIGVAMQTASTAIPLFATGRVFAGLGVGITSTVVPMYQSECAPKWIRGAVVALYQWAITIGLLLAAVVNNATKDRPNHSAYRIPIAIQLVWAFVLSTGMIILPESPRWLMKKGKETAAAKALSRLMSLPASDPEVESELAEIKVSLDNERALGNTSYLDCFRSGHNKLALRTWTGMAIQGWQQLTGINFIFYYGTTFFTASGINNPFLITVAVNVVNMGATIPGVWGIERFGRRRLLLVGAIGMAICEFIVAIVGVTVSTNDLAGQHVLIAFVCIYIAFFASTWGPIAYVIIGEIFPLETRAKQMSLSTASNWLFNWAIAYATPYLVNVGPGEAGLQVKVFFVWGSTCACCVLFTYFFIPETKGLSLEQVDDMYQNTYPLTAGPYRQRLIAENIHITDAQKGAGKDVADSKEHEHEEVKVAV</sequence>
<dbReference type="GO" id="GO:0010255">
    <property type="term" value="P:glucose mediated signaling pathway"/>
    <property type="evidence" value="ECO:0007669"/>
    <property type="project" value="UniProtKB-ARBA"/>
</dbReference>
<dbReference type="InterPro" id="IPR003663">
    <property type="entry name" value="Sugar/inositol_transpt"/>
</dbReference>
<dbReference type="GO" id="GO:0005886">
    <property type="term" value="C:plasma membrane"/>
    <property type="evidence" value="ECO:0007669"/>
    <property type="project" value="UniProtKB-ARBA"/>
</dbReference>
<dbReference type="InterPro" id="IPR005829">
    <property type="entry name" value="Sugar_transporter_CS"/>
</dbReference>
<dbReference type="OrthoDB" id="6612291at2759"/>
<dbReference type="InterPro" id="IPR036259">
    <property type="entry name" value="MFS_trans_sf"/>
</dbReference>
<dbReference type="PROSITE" id="PS50850">
    <property type="entry name" value="MFS"/>
    <property type="match status" value="1"/>
</dbReference>
<evidence type="ECO:0000256" key="10">
    <source>
        <dbReference type="SAM" id="Phobius"/>
    </source>
</evidence>
<feature type="transmembrane region" description="Helical" evidence="10">
    <location>
        <begin position="379"/>
        <end position="403"/>
    </location>
</feature>
<evidence type="ECO:0000256" key="2">
    <source>
        <dbReference type="ARBA" id="ARBA00010992"/>
    </source>
</evidence>
<name>A0A6A4HLE2_9AGAR</name>
<dbReference type="PANTHER" id="PTHR48022:SF17">
    <property type="entry name" value="HEXOSE TRANSPORTER"/>
    <property type="match status" value="1"/>
</dbReference>
<comment type="subcellular location">
    <subcellularLocation>
        <location evidence="1">Membrane</location>
        <topology evidence="1">Multi-pass membrane protein</topology>
    </subcellularLocation>
</comment>
<evidence type="ECO:0000256" key="7">
    <source>
        <dbReference type="ARBA" id="ARBA00023180"/>
    </source>
</evidence>
<reference evidence="12" key="1">
    <citation type="journal article" date="2019" name="Environ. Microbiol.">
        <title>Fungal ecological strategies reflected in gene transcription - a case study of two litter decomposers.</title>
        <authorList>
            <person name="Barbi F."/>
            <person name="Kohler A."/>
            <person name="Barry K."/>
            <person name="Baskaran P."/>
            <person name="Daum C."/>
            <person name="Fauchery L."/>
            <person name="Ihrmark K."/>
            <person name="Kuo A."/>
            <person name="LaButti K."/>
            <person name="Lipzen A."/>
            <person name="Morin E."/>
            <person name="Grigoriev I.V."/>
            <person name="Henrissat B."/>
            <person name="Lindahl B."/>
            <person name="Martin F."/>
        </authorList>
    </citation>
    <scope>NUCLEOTIDE SEQUENCE</scope>
    <source>
        <strain evidence="12">JB14</strain>
    </source>
</reference>
<evidence type="ECO:0000256" key="8">
    <source>
        <dbReference type="ARBA" id="ARBA00049119"/>
    </source>
</evidence>
<feature type="transmembrane region" description="Helical" evidence="10">
    <location>
        <begin position="102"/>
        <end position="120"/>
    </location>
</feature>
<feature type="transmembrane region" description="Helical" evidence="10">
    <location>
        <begin position="424"/>
        <end position="440"/>
    </location>
</feature>
<dbReference type="InterPro" id="IPR020846">
    <property type="entry name" value="MFS_dom"/>
</dbReference>
<feature type="transmembrane region" description="Helical" evidence="10">
    <location>
        <begin position="191"/>
        <end position="213"/>
    </location>
</feature>
<evidence type="ECO:0000313" key="13">
    <source>
        <dbReference type="Proteomes" id="UP000799118"/>
    </source>
</evidence>
<feature type="transmembrane region" description="Helical" evidence="10">
    <location>
        <begin position="21"/>
        <end position="46"/>
    </location>
</feature>
<keyword evidence="3 9" id="KW-0813">Transport</keyword>
<keyword evidence="5 10" id="KW-1133">Transmembrane helix</keyword>
<evidence type="ECO:0000256" key="5">
    <source>
        <dbReference type="ARBA" id="ARBA00022989"/>
    </source>
</evidence>
<dbReference type="NCBIfam" id="TIGR00879">
    <property type="entry name" value="SP"/>
    <property type="match status" value="1"/>
</dbReference>